<reference evidence="1 2" key="1">
    <citation type="submission" date="2018-11" db="EMBL/GenBank/DDBJ databases">
        <title>Sequencing the genomes of 1000 actinobacteria strains.</title>
        <authorList>
            <person name="Klenk H.-P."/>
        </authorList>
    </citation>
    <scope>NUCLEOTIDE SEQUENCE [LARGE SCALE GENOMIC DNA]</scope>
    <source>
        <strain evidence="1 2">DSM 44254</strain>
    </source>
</reference>
<comment type="caution">
    <text evidence="1">The sequence shown here is derived from an EMBL/GenBank/DDBJ whole genome shotgun (WGS) entry which is preliminary data.</text>
</comment>
<dbReference type="RefSeq" id="WP_123664113.1">
    <property type="nucleotide sequence ID" value="NZ_RJKE01000001.1"/>
</dbReference>
<dbReference type="AlphaFoldDB" id="A0A3N1CT63"/>
<evidence type="ECO:0000313" key="2">
    <source>
        <dbReference type="Proteomes" id="UP000272400"/>
    </source>
</evidence>
<dbReference type="InterPro" id="IPR029058">
    <property type="entry name" value="AB_hydrolase_fold"/>
</dbReference>
<dbReference type="OrthoDB" id="2062670at2"/>
<dbReference type="Proteomes" id="UP000272400">
    <property type="component" value="Unassembled WGS sequence"/>
</dbReference>
<keyword evidence="1" id="KW-0378">Hydrolase</keyword>
<gene>
    <name evidence="1" type="ORF">EDD29_2030</name>
</gene>
<protein>
    <submittedName>
        <fullName evidence="1">Alpha/beta hydrolase family protein</fullName>
    </submittedName>
</protein>
<dbReference type="GO" id="GO:0016787">
    <property type="term" value="F:hydrolase activity"/>
    <property type="evidence" value="ECO:0007669"/>
    <property type="project" value="UniProtKB-KW"/>
</dbReference>
<dbReference type="EMBL" id="RJKE01000001">
    <property type="protein sequence ID" value="ROO84503.1"/>
    <property type="molecule type" value="Genomic_DNA"/>
</dbReference>
<organism evidence="1 2">
    <name type="scientific">Actinocorallia herbida</name>
    <dbReference type="NCBI Taxonomy" id="58109"/>
    <lineage>
        <taxon>Bacteria</taxon>
        <taxon>Bacillati</taxon>
        <taxon>Actinomycetota</taxon>
        <taxon>Actinomycetes</taxon>
        <taxon>Streptosporangiales</taxon>
        <taxon>Thermomonosporaceae</taxon>
        <taxon>Actinocorallia</taxon>
    </lineage>
</organism>
<name>A0A3N1CT63_9ACTN</name>
<dbReference type="Gene3D" id="3.40.50.1820">
    <property type="entry name" value="alpha/beta hydrolase"/>
    <property type="match status" value="2"/>
</dbReference>
<dbReference type="SUPFAM" id="SSF53474">
    <property type="entry name" value="alpha/beta-Hydrolases"/>
    <property type="match status" value="1"/>
</dbReference>
<keyword evidence="2" id="KW-1185">Reference proteome</keyword>
<proteinExistence type="predicted"/>
<sequence>MSVARIPFVVLVPEITGNRDTYGGGGEYVVLEGHLLKPETESDTVIVFMHPIGGGAYLPMVTALAKAGHHVIYCNSRYRGVDSALIMEKVVQDLGACVAHAKGRLGYAKVVLAGWSGGGSLSLYYQQQAENPTVTHTPAGDPFDLRSLDLQPADGIMLMAAHVSRHGTMTEWLDASILDEHDPTVRDPELDLYNPDNPNRPPYTEEFLERYAAAQIARNRRITAWVKAKLAAQAAAGRAGEEFAFVVHGTMADPRWLDPAVDPNDRQPGVCYLGDPKTVNMSPVGLARFTTLRSWLSQWSYDDAYGDGPRAAADLTVPALVIGNSADDACTPSHTRRLFEAFTVADRTLHEIKGANHYYLGPDQREQLAEAVAVTSGWLAERGFGPR</sequence>
<evidence type="ECO:0000313" key="1">
    <source>
        <dbReference type="EMBL" id="ROO84503.1"/>
    </source>
</evidence>
<accession>A0A3N1CT63</accession>